<dbReference type="Proteomes" id="UP001255416">
    <property type="component" value="Unassembled WGS sequence"/>
</dbReference>
<protein>
    <submittedName>
        <fullName evidence="2">Helix-turn-helix domain-containing protein</fullName>
    </submittedName>
</protein>
<comment type="caution">
    <text evidence="2">The sequence shown here is derived from an EMBL/GenBank/DDBJ whole genome shotgun (WGS) entry which is preliminary data.</text>
</comment>
<accession>A0ABU3VD07</accession>
<dbReference type="Pfam" id="PF12728">
    <property type="entry name" value="HTH_17"/>
    <property type="match status" value="1"/>
</dbReference>
<dbReference type="RefSeq" id="WP_316775402.1">
    <property type="nucleotide sequence ID" value="NZ_JASMWN010000005.1"/>
</dbReference>
<evidence type="ECO:0000259" key="1">
    <source>
        <dbReference type="Pfam" id="PF12728"/>
    </source>
</evidence>
<proteinExistence type="predicted"/>
<dbReference type="InterPro" id="IPR041657">
    <property type="entry name" value="HTH_17"/>
</dbReference>
<evidence type="ECO:0000313" key="2">
    <source>
        <dbReference type="EMBL" id="MDU9004052.1"/>
    </source>
</evidence>
<dbReference type="EMBL" id="JASMWN010000005">
    <property type="protein sequence ID" value="MDU9004052.1"/>
    <property type="molecule type" value="Genomic_DNA"/>
</dbReference>
<reference evidence="3" key="1">
    <citation type="submission" date="2023-05" db="EMBL/GenBank/DDBJ databases">
        <title>Sedimentitalea sp. nov. JM2-8.</title>
        <authorList>
            <person name="Huang J."/>
        </authorList>
    </citation>
    <scope>NUCLEOTIDE SEQUENCE [LARGE SCALE GENOMIC DNA]</scope>
    <source>
        <strain evidence="3">KHS03</strain>
    </source>
</reference>
<dbReference type="InterPro" id="IPR010093">
    <property type="entry name" value="SinI_DNA-bd"/>
</dbReference>
<evidence type="ECO:0000313" key="3">
    <source>
        <dbReference type="Proteomes" id="UP001255416"/>
    </source>
</evidence>
<sequence length="62" mass="7006">MTSQKHSTRRLLSVNDAAHYLGMSRSWLYVQIKFGHIKVKKVGSATRIEISELDNFADDIAA</sequence>
<gene>
    <name evidence="2" type="ORF">QO231_09325</name>
</gene>
<name>A0ABU3VD07_9RHOB</name>
<organism evidence="2 3">
    <name type="scientific">Sedimentitalea todarodis</name>
    <dbReference type="NCBI Taxonomy" id="1631240"/>
    <lineage>
        <taxon>Bacteria</taxon>
        <taxon>Pseudomonadati</taxon>
        <taxon>Pseudomonadota</taxon>
        <taxon>Alphaproteobacteria</taxon>
        <taxon>Rhodobacterales</taxon>
        <taxon>Paracoccaceae</taxon>
        <taxon>Sedimentitalea</taxon>
    </lineage>
</organism>
<dbReference type="NCBIfam" id="TIGR01764">
    <property type="entry name" value="excise"/>
    <property type="match status" value="1"/>
</dbReference>
<keyword evidence="3" id="KW-1185">Reference proteome</keyword>
<feature type="domain" description="Helix-turn-helix" evidence="1">
    <location>
        <begin position="11"/>
        <end position="57"/>
    </location>
</feature>